<accession>F9RXK3</accession>
<comment type="caution">
    <text evidence="1">The sequence shown here is derived from an EMBL/GenBank/DDBJ whole genome shotgun (WGS) entry which is preliminary data.</text>
</comment>
<reference evidence="1 2" key="1">
    <citation type="journal article" date="2012" name="Int. J. Syst. Evol. Microbiol.">
        <title>Vibrio caribbeanicus sp. nov., isolated from the marine sponge Scleritoderma cyanea.</title>
        <authorList>
            <person name="Hoffmann M."/>
            <person name="Monday S.R."/>
            <person name="Allard M.W."/>
            <person name="Strain E.A."/>
            <person name="Whittaker P."/>
            <person name="Naum M."/>
            <person name="McCarthy P.J."/>
            <person name="Lopez J.V."/>
            <person name="Fischer M."/>
            <person name="Brown E.W."/>
        </authorList>
    </citation>
    <scope>NUCLEOTIDE SEQUENCE [LARGE SCALE GENOMIC DNA]</scope>
    <source>
        <strain evidence="1 2">ATCC 700023</strain>
    </source>
</reference>
<dbReference type="AlphaFoldDB" id="F9RXK3"/>
<protein>
    <submittedName>
        <fullName evidence="1">Toxin coregulated pilus biosynthesis protein TcpB</fullName>
    </submittedName>
</protein>
<keyword evidence="2" id="KW-1185">Reference proteome</keyword>
<name>F9RXK3_9VIBR</name>
<evidence type="ECO:0000313" key="2">
    <source>
        <dbReference type="Proteomes" id="UP000004605"/>
    </source>
</evidence>
<organism evidence="1 2">
    <name type="scientific">Vibrio ichthyoenteri ATCC 700023</name>
    <dbReference type="NCBI Taxonomy" id="870968"/>
    <lineage>
        <taxon>Bacteria</taxon>
        <taxon>Pseudomonadati</taxon>
        <taxon>Pseudomonadota</taxon>
        <taxon>Gammaproteobacteria</taxon>
        <taxon>Vibrionales</taxon>
        <taxon>Vibrionaceae</taxon>
        <taxon>Vibrio</taxon>
    </lineage>
</organism>
<gene>
    <name evidence="1" type="ORF">VII00023_16575</name>
</gene>
<feature type="non-terminal residue" evidence="1">
    <location>
        <position position="62"/>
    </location>
</feature>
<dbReference type="RefSeq" id="WP_006710599.1">
    <property type="nucleotide sequence ID" value="NZ_AFWF01000017.1"/>
</dbReference>
<dbReference type="Proteomes" id="UP000004605">
    <property type="component" value="Unassembled WGS sequence"/>
</dbReference>
<proteinExistence type="predicted"/>
<sequence length="62" mass="6897">MKARQRGATLLEAILAVAVIGWVLAYSGAQLIRTAKEKQLEKAAGKVVELQYVIKQYMTDVY</sequence>
<dbReference type="EMBL" id="AFWF01000017">
    <property type="protein sequence ID" value="EGU47859.1"/>
    <property type="molecule type" value="Genomic_DNA"/>
</dbReference>
<evidence type="ECO:0000313" key="1">
    <source>
        <dbReference type="EMBL" id="EGU47859.1"/>
    </source>
</evidence>